<protein>
    <submittedName>
        <fullName evidence="1">Uncharacterized protein</fullName>
    </submittedName>
</protein>
<sequence length="69" mass="7136">MIAIIKPYIANASQKATTKNALKKLSSLSDRADIAAVPTVFKAIALPTTAAENDIAAEIAKIAAVGELK</sequence>
<accession>X1F7R7</accession>
<organism evidence="1">
    <name type="scientific">marine sediment metagenome</name>
    <dbReference type="NCBI Taxonomy" id="412755"/>
    <lineage>
        <taxon>unclassified sequences</taxon>
        <taxon>metagenomes</taxon>
        <taxon>ecological metagenomes</taxon>
    </lineage>
</organism>
<reference evidence="1" key="1">
    <citation type="journal article" date="2014" name="Front. Microbiol.">
        <title>High frequency of phylogenetically diverse reductive dehalogenase-homologous genes in deep subseafloor sedimentary metagenomes.</title>
        <authorList>
            <person name="Kawai M."/>
            <person name="Futagami T."/>
            <person name="Toyoda A."/>
            <person name="Takaki Y."/>
            <person name="Nishi S."/>
            <person name="Hori S."/>
            <person name="Arai W."/>
            <person name="Tsubouchi T."/>
            <person name="Morono Y."/>
            <person name="Uchiyama I."/>
            <person name="Ito T."/>
            <person name="Fujiyama A."/>
            <person name="Inagaki F."/>
            <person name="Takami H."/>
        </authorList>
    </citation>
    <scope>NUCLEOTIDE SEQUENCE</scope>
    <source>
        <strain evidence="1">Expedition CK06-06</strain>
    </source>
</reference>
<dbReference type="EMBL" id="BARU01008414">
    <property type="protein sequence ID" value="GAH40952.1"/>
    <property type="molecule type" value="Genomic_DNA"/>
</dbReference>
<comment type="caution">
    <text evidence="1">The sequence shown here is derived from an EMBL/GenBank/DDBJ whole genome shotgun (WGS) entry which is preliminary data.</text>
</comment>
<gene>
    <name evidence="1" type="ORF">S03H2_16472</name>
</gene>
<dbReference type="AlphaFoldDB" id="X1F7R7"/>
<name>X1F7R7_9ZZZZ</name>
<proteinExistence type="predicted"/>
<evidence type="ECO:0000313" key="1">
    <source>
        <dbReference type="EMBL" id="GAH40952.1"/>
    </source>
</evidence>